<dbReference type="AlphaFoldDB" id="A0A9P5JUV8"/>
<dbReference type="Gene3D" id="3.30.40.10">
    <property type="entry name" value="Zinc/RING finger domain, C3HC4 (zinc finger)"/>
    <property type="match status" value="1"/>
</dbReference>
<accession>A0A9P5JUV8</accession>
<dbReference type="Proteomes" id="UP000759537">
    <property type="component" value="Unassembled WGS sequence"/>
</dbReference>
<feature type="region of interest" description="Disordered" evidence="5">
    <location>
        <begin position="315"/>
        <end position="361"/>
    </location>
</feature>
<dbReference type="Pfam" id="PF13445">
    <property type="entry name" value="zf-RING_UBOX"/>
    <property type="match status" value="1"/>
</dbReference>
<name>A0A9P5JUV8_9AGAM</name>
<evidence type="ECO:0000259" key="6">
    <source>
        <dbReference type="PROSITE" id="PS50089"/>
    </source>
</evidence>
<dbReference type="InterPro" id="IPR013083">
    <property type="entry name" value="Znf_RING/FYVE/PHD"/>
</dbReference>
<keyword evidence="8" id="KW-1185">Reference proteome</keyword>
<proteinExistence type="predicted"/>
<evidence type="ECO:0000256" key="1">
    <source>
        <dbReference type="ARBA" id="ARBA00022723"/>
    </source>
</evidence>
<feature type="compositionally biased region" description="Basic and acidic residues" evidence="5">
    <location>
        <begin position="315"/>
        <end position="326"/>
    </location>
</feature>
<dbReference type="SUPFAM" id="SSF57850">
    <property type="entry name" value="RING/U-box"/>
    <property type="match status" value="1"/>
</dbReference>
<evidence type="ECO:0000256" key="5">
    <source>
        <dbReference type="SAM" id="MobiDB-lite"/>
    </source>
</evidence>
<keyword evidence="2 4" id="KW-0863">Zinc-finger</keyword>
<comment type="caution">
    <text evidence="7">The sequence shown here is derived from an EMBL/GenBank/DDBJ whole genome shotgun (WGS) entry which is preliminary data.</text>
</comment>
<reference evidence="7" key="1">
    <citation type="submission" date="2019-10" db="EMBL/GenBank/DDBJ databases">
        <authorList>
            <consortium name="DOE Joint Genome Institute"/>
            <person name="Kuo A."/>
            <person name="Miyauchi S."/>
            <person name="Kiss E."/>
            <person name="Drula E."/>
            <person name="Kohler A."/>
            <person name="Sanchez-Garcia M."/>
            <person name="Andreopoulos B."/>
            <person name="Barry K.W."/>
            <person name="Bonito G."/>
            <person name="Buee M."/>
            <person name="Carver A."/>
            <person name="Chen C."/>
            <person name="Cichocki N."/>
            <person name="Clum A."/>
            <person name="Culley D."/>
            <person name="Crous P.W."/>
            <person name="Fauchery L."/>
            <person name="Girlanda M."/>
            <person name="Hayes R."/>
            <person name="Keri Z."/>
            <person name="LaButti K."/>
            <person name="Lipzen A."/>
            <person name="Lombard V."/>
            <person name="Magnuson J."/>
            <person name="Maillard F."/>
            <person name="Morin E."/>
            <person name="Murat C."/>
            <person name="Nolan M."/>
            <person name="Ohm R."/>
            <person name="Pangilinan J."/>
            <person name="Pereira M."/>
            <person name="Perotto S."/>
            <person name="Peter M."/>
            <person name="Riley R."/>
            <person name="Sitrit Y."/>
            <person name="Stielow B."/>
            <person name="Szollosi G."/>
            <person name="Zifcakova L."/>
            <person name="Stursova M."/>
            <person name="Spatafora J.W."/>
            <person name="Tedersoo L."/>
            <person name="Vaario L.-M."/>
            <person name="Yamada A."/>
            <person name="Yan M."/>
            <person name="Wang P."/>
            <person name="Xu J."/>
            <person name="Bruns T."/>
            <person name="Baldrian P."/>
            <person name="Vilgalys R."/>
            <person name="Henrissat B."/>
            <person name="Grigoriev I.V."/>
            <person name="Hibbett D."/>
            <person name="Nagy L.G."/>
            <person name="Martin F.M."/>
        </authorList>
    </citation>
    <scope>NUCLEOTIDE SEQUENCE</scope>
    <source>
        <strain evidence="7">Prilba</strain>
    </source>
</reference>
<keyword evidence="3" id="KW-0862">Zinc</keyword>
<dbReference type="PROSITE" id="PS00518">
    <property type="entry name" value="ZF_RING_1"/>
    <property type="match status" value="1"/>
</dbReference>
<dbReference type="InterPro" id="IPR027370">
    <property type="entry name" value="Znf-RING_euk"/>
</dbReference>
<evidence type="ECO:0000313" key="7">
    <source>
        <dbReference type="EMBL" id="KAF8465631.1"/>
    </source>
</evidence>
<dbReference type="PROSITE" id="PS50089">
    <property type="entry name" value="ZF_RING_2"/>
    <property type="match status" value="1"/>
</dbReference>
<evidence type="ECO:0000313" key="8">
    <source>
        <dbReference type="Proteomes" id="UP000759537"/>
    </source>
</evidence>
<gene>
    <name evidence="7" type="ORF">DFH94DRAFT_857642</name>
</gene>
<keyword evidence="1" id="KW-0479">Metal-binding</keyword>
<feature type="region of interest" description="Disordered" evidence="5">
    <location>
        <begin position="374"/>
        <end position="393"/>
    </location>
</feature>
<feature type="domain" description="RING-type" evidence="6">
    <location>
        <begin position="431"/>
        <end position="482"/>
    </location>
</feature>
<feature type="compositionally biased region" description="Low complexity" evidence="5">
    <location>
        <begin position="330"/>
        <end position="340"/>
    </location>
</feature>
<dbReference type="InterPro" id="IPR001841">
    <property type="entry name" value="Znf_RING"/>
</dbReference>
<feature type="region of interest" description="Disordered" evidence="5">
    <location>
        <begin position="1"/>
        <end position="23"/>
    </location>
</feature>
<dbReference type="OrthoDB" id="1431934at2759"/>
<dbReference type="SMART" id="SM00184">
    <property type="entry name" value="RING"/>
    <property type="match status" value="1"/>
</dbReference>
<dbReference type="InterPro" id="IPR017907">
    <property type="entry name" value="Znf_RING_CS"/>
</dbReference>
<sequence length="513" mass="57147">MMRMGAAQKGNVCHVPPSPLTQRPRSALTLVPRSGSEHQNTATLSNTPTPIDVLLKTTHLLHSRHQKSPPNTDIEGITRSILVDGVERVLSYGGTGQYNRDGTGASACGLAALNFARIVFSMEQGGLQNTDLLQAVLARECAEKSRISAAFPCSRRLMLKTTTYCLPGVSEFESSNLDSSAVAIITRPPEIFACLKLRLTPQNVFTIFDSHPRPSYPNDAGMTVNTSIEGTARRLTELFPTVDLKDSFLQWRAELLANYSGHVFVPHGVETSTPTFWQVVFESSLAQLWMQAEISELRSQNEFPKNEQQRLESEIKEAEARSRRQETLIQQQQQFRSSSSPPKYFDRPSAPPGHSSLPTRHPFTIHHQIKLGPRTWTAPGYPGNPPTPPSDRDDDIFYAMRLQHEFDNEDRRALSAQRAELAKSTQRLFVCGICLDEMPDDSIARPDPCGHTFCHECLRGHVSARLNEHRFPVLRPTCAADKGKGKKIAGEVPQSLALNLGPRTHRRAIQYLN</sequence>
<reference evidence="7" key="2">
    <citation type="journal article" date="2020" name="Nat. Commun.">
        <title>Large-scale genome sequencing of mycorrhizal fungi provides insights into the early evolution of symbiotic traits.</title>
        <authorList>
            <person name="Miyauchi S."/>
            <person name="Kiss E."/>
            <person name="Kuo A."/>
            <person name="Drula E."/>
            <person name="Kohler A."/>
            <person name="Sanchez-Garcia M."/>
            <person name="Morin E."/>
            <person name="Andreopoulos B."/>
            <person name="Barry K.W."/>
            <person name="Bonito G."/>
            <person name="Buee M."/>
            <person name="Carver A."/>
            <person name="Chen C."/>
            <person name="Cichocki N."/>
            <person name="Clum A."/>
            <person name="Culley D."/>
            <person name="Crous P.W."/>
            <person name="Fauchery L."/>
            <person name="Girlanda M."/>
            <person name="Hayes R.D."/>
            <person name="Keri Z."/>
            <person name="LaButti K."/>
            <person name="Lipzen A."/>
            <person name="Lombard V."/>
            <person name="Magnuson J."/>
            <person name="Maillard F."/>
            <person name="Murat C."/>
            <person name="Nolan M."/>
            <person name="Ohm R.A."/>
            <person name="Pangilinan J."/>
            <person name="Pereira M.F."/>
            <person name="Perotto S."/>
            <person name="Peter M."/>
            <person name="Pfister S."/>
            <person name="Riley R."/>
            <person name="Sitrit Y."/>
            <person name="Stielow J.B."/>
            <person name="Szollosi G."/>
            <person name="Zifcakova L."/>
            <person name="Stursova M."/>
            <person name="Spatafora J.W."/>
            <person name="Tedersoo L."/>
            <person name="Vaario L.M."/>
            <person name="Yamada A."/>
            <person name="Yan M."/>
            <person name="Wang P."/>
            <person name="Xu J."/>
            <person name="Bruns T."/>
            <person name="Baldrian P."/>
            <person name="Vilgalys R."/>
            <person name="Dunand C."/>
            <person name="Henrissat B."/>
            <person name="Grigoriev I.V."/>
            <person name="Hibbett D."/>
            <person name="Nagy L.G."/>
            <person name="Martin F.M."/>
        </authorList>
    </citation>
    <scope>NUCLEOTIDE SEQUENCE</scope>
    <source>
        <strain evidence="7">Prilba</strain>
    </source>
</reference>
<dbReference type="GO" id="GO:0008270">
    <property type="term" value="F:zinc ion binding"/>
    <property type="evidence" value="ECO:0007669"/>
    <property type="project" value="UniProtKB-KW"/>
</dbReference>
<evidence type="ECO:0000256" key="4">
    <source>
        <dbReference type="PROSITE-ProRule" id="PRU00175"/>
    </source>
</evidence>
<protein>
    <recommendedName>
        <fullName evidence="6">RING-type domain-containing protein</fullName>
    </recommendedName>
</protein>
<evidence type="ECO:0000256" key="3">
    <source>
        <dbReference type="ARBA" id="ARBA00022833"/>
    </source>
</evidence>
<dbReference type="EMBL" id="WHVB01000046">
    <property type="protein sequence ID" value="KAF8465631.1"/>
    <property type="molecule type" value="Genomic_DNA"/>
</dbReference>
<evidence type="ECO:0000256" key="2">
    <source>
        <dbReference type="ARBA" id="ARBA00022771"/>
    </source>
</evidence>
<organism evidence="7 8">
    <name type="scientific">Russula ochroleuca</name>
    <dbReference type="NCBI Taxonomy" id="152965"/>
    <lineage>
        <taxon>Eukaryota</taxon>
        <taxon>Fungi</taxon>
        <taxon>Dikarya</taxon>
        <taxon>Basidiomycota</taxon>
        <taxon>Agaricomycotina</taxon>
        <taxon>Agaricomycetes</taxon>
        <taxon>Russulales</taxon>
        <taxon>Russulaceae</taxon>
        <taxon>Russula</taxon>
    </lineage>
</organism>